<organism evidence="2 3">
    <name type="scientific">Neolecta irregularis (strain DAH-3)</name>
    <dbReference type="NCBI Taxonomy" id="1198029"/>
    <lineage>
        <taxon>Eukaryota</taxon>
        <taxon>Fungi</taxon>
        <taxon>Dikarya</taxon>
        <taxon>Ascomycota</taxon>
        <taxon>Taphrinomycotina</taxon>
        <taxon>Neolectales</taxon>
        <taxon>Neolectaceae</taxon>
        <taxon>Neolecta</taxon>
    </lineage>
</organism>
<evidence type="ECO:0008006" key="4">
    <source>
        <dbReference type="Google" id="ProtNLM"/>
    </source>
</evidence>
<gene>
    <name evidence="2" type="ORF">NEOLI_004445</name>
</gene>
<protein>
    <recommendedName>
        <fullName evidence="4">Phosducin-like protein</fullName>
    </recommendedName>
</protein>
<dbReference type="PANTHER" id="PTHR46052">
    <property type="entry name" value="PHOSDUCIN-LIKE PROTEIN"/>
    <property type="match status" value="1"/>
</dbReference>
<name>A0A1U7LP98_NEOID</name>
<sequence>MIIKPPDHEPTTDDELFSDDDDVNKPVEKSASPGNQFPFDPNVRHTGPKGVRDDARLHDQIQFEIACQRSREQYEREYKRAAKTTTYQQDMEQQSLDDKRLKSRAKYGDLEKVDADGYLSATETVERLMVLVYDETQESLDISNALHDLARTEAEMDKVGIPAILGYRNGELKVNLVRVIDEIPIGQDVNAESLKQVLFRNGTLDELLGDECEDEDGD</sequence>
<accession>A0A1U7LP98</accession>
<feature type="compositionally biased region" description="Acidic residues" evidence="1">
    <location>
        <begin position="12"/>
        <end position="22"/>
    </location>
</feature>
<feature type="compositionally biased region" description="Basic and acidic residues" evidence="1">
    <location>
        <begin position="1"/>
        <end position="11"/>
    </location>
</feature>
<dbReference type="Proteomes" id="UP000186594">
    <property type="component" value="Unassembled WGS sequence"/>
</dbReference>
<dbReference type="OMA" id="HFLEAEM"/>
<dbReference type="InterPro" id="IPR051499">
    <property type="entry name" value="Phosducin-like_reg"/>
</dbReference>
<dbReference type="Gene3D" id="3.40.30.10">
    <property type="entry name" value="Glutaredoxin"/>
    <property type="match status" value="1"/>
</dbReference>
<reference evidence="2 3" key="1">
    <citation type="submission" date="2016-04" db="EMBL/GenBank/DDBJ databases">
        <title>Evolutionary innovation and constraint leading to complex multicellularity in the Ascomycota.</title>
        <authorList>
            <person name="Cisse O."/>
            <person name="Nguyen A."/>
            <person name="Hewitt D.A."/>
            <person name="Jedd G."/>
            <person name="Stajich J.E."/>
        </authorList>
    </citation>
    <scope>NUCLEOTIDE SEQUENCE [LARGE SCALE GENOMIC DNA]</scope>
    <source>
        <strain evidence="2 3">DAH-3</strain>
    </source>
</reference>
<dbReference type="SUPFAM" id="SSF52833">
    <property type="entry name" value="Thioredoxin-like"/>
    <property type="match status" value="1"/>
</dbReference>
<dbReference type="PANTHER" id="PTHR46052:SF1">
    <property type="entry name" value="PHOSDUCIN-LIKE PROTEIN"/>
    <property type="match status" value="1"/>
</dbReference>
<evidence type="ECO:0000256" key="1">
    <source>
        <dbReference type="SAM" id="MobiDB-lite"/>
    </source>
</evidence>
<dbReference type="STRING" id="1198029.A0A1U7LP98"/>
<evidence type="ECO:0000313" key="2">
    <source>
        <dbReference type="EMBL" id="OLL24474.1"/>
    </source>
</evidence>
<dbReference type="InterPro" id="IPR036249">
    <property type="entry name" value="Thioredoxin-like_sf"/>
</dbReference>
<dbReference type="EMBL" id="LXFE01000783">
    <property type="protein sequence ID" value="OLL24474.1"/>
    <property type="molecule type" value="Genomic_DNA"/>
</dbReference>
<proteinExistence type="predicted"/>
<dbReference type="AlphaFoldDB" id="A0A1U7LP98"/>
<evidence type="ECO:0000313" key="3">
    <source>
        <dbReference type="Proteomes" id="UP000186594"/>
    </source>
</evidence>
<feature type="region of interest" description="Disordered" evidence="1">
    <location>
        <begin position="1"/>
        <end position="55"/>
    </location>
</feature>
<dbReference type="OrthoDB" id="70588at2759"/>
<keyword evidence="3" id="KW-1185">Reference proteome</keyword>
<comment type="caution">
    <text evidence="2">The sequence shown here is derived from an EMBL/GenBank/DDBJ whole genome shotgun (WGS) entry which is preliminary data.</text>
</comment>